<feature type="compositionally biased region" description="Low complexity" evidence="1">
    <location>
        <begin position="1"/>
        <end position="13"/>
    </location>
</feature>
<name>A0A0K3A4T9_9XANT</name>
<accession>A0A0K3A4T9</accession>
<dbReference type="GO" id="GO:0016070">
    <property type="term" value="P:RNA metabolic process"/>
    <property type="evidence" value="ECO:0007669"/>
    <property type="project" value="InterPro"/>
</dbReference>
<protein>
    <recommendedName>
        <fullName evidence="2">Toxin SymE-like domain-containing protein</fullName>
    </recommendedName>
</protein>
<gene>
    <name evidence="3" type="ORF">XTPLMG730_3785</name>
</gene>
<dbReference type="GO" id="GO:0016788">
    <property type="term" value="F:hydrolase activity, acting on ester bonds"/>
    <property type="evidence" value="ECO:0007669"/>
    <property type="project" value="InterPro"/>
</dbReference>
<dbReference type="GO" id="GO:0005737">
    <property type="term" value="C:cytoplasm"/>
    <property type="evidence" value="ECO:0007669"/>
    <property type="project" value="InterPro"/>
</dbReference>
<proteinExistence type="predicted"/>
<reference evidence="3 4" key="1">
    <citation type="submission" date="2015-07" db="EMBL/GenBank/DDBJ databases">
        <authorList>
            <person name="Noorani M."/>
        </authorList>
    </citation>
    <scope>NUCLEOTIDE SEQUENCE [LARGE SCALE GENOMIC DNA]</scope>
    <source>
        <strain evidence="3">LMG730</strain>
    </source>
</reference>
<feature type="domain" description="Toxin SymE-like" evidence="2">
    <location>
        <begin position="75"/>
        <end position="125"/>
    </location>
</feature>
<dbReference type="GO" id="GO:0003723">
    <property type="term" value="F:RNA binding"/>
    <property type="evidence" value="ECO:0007669"/>
    <property type="project" value="InterPro"/>
</dbReference>
<evidence type="ECO:0000313" key="3">
    <source>
        <dbReference type="EMBL" id="CTP93191.1"/>
    </source>
</evidence>
<organism evidence="3 4">
    <name type="scientific">Xanthomonas graminis pv. phlei</name>
    <dbReference type="NCBI Taxonomy" id="487906"/>
    <lineage>
        <taxon>Bacteria</taxon>
        <taxon>Pseudomonadati</taxon>
        <taxon>Pseudomonadota</taxon>
        <taxon>Gammaproteobacteria</taxon>
        <taxon>Lysobacterales</taxon>
        <taxon>Lysobacteraceae</taxon>
        <taxon>Xanthomonas</taxon>
        <taxon>Xanthomonas translucens group</taxon>
        <taxon>Xanthomonas graminis</taxon>
    </lineage>
</organism>
<evidence type="ECO:0000256" key="1">
    <source>
        <dbReference type="SAM" id="MobiDB-lite"/>
    </source>
</evidence>
<dbReference type="InterPro" id="IPR014944">
    <property type="entry name" value="Toxin_SymE-like"/>
</dbReference>
<evidence type="ECO:0000259" key="2">
    <source>
        <dbReference type="Pfam" id="PF08845"/>
    </source>
</evidence>
<dbReference type="EMBL" id="CXOJ01000134">
    <property type="protein sequence ID" value="CTP93191.1"/>
    <property type="molecule type" value="Genomic_DNA"/>
</dbReference>
<dbReference type="RefSeq" id="WP_053839548.1">
    <property type="nucleotide sequence ID" value="NZ_CP076251.1"/>
</dbReference>
<dbReference type="AlphaFoldDB" id="A0A0K3A4T9"/>
<feature type="region of interest" description="Disordered" evidence="1">
    <location>
        <begin position="1"/>
        <end position="35"/>
    </location>
</feature>
<dbReference type="Pfam" id="PF08845">
    <property type="entry name" value="SymE_toxin"/>
    <property type="match status" value="1"/>
</dbReference>
<evidence type="ECO:0000313" key="4">
    <source>
        <dbReference type="Proteomes" id="UP000045978"/>
    </source>
</evidence>
<sequence>MRQPSSRPAPARPKAARKRATRQPQPSPPPEPTRAWCLRYIEPPLTPMMPVEAAAAAIAAELARPPRAPRRPRAPTQCTVGYGYYPASHQHVPMLRFRGRWLEQLGFAIGQTLRVQVRDGELVVSVARED</sequence>
<dbReference type="Proteomes" id="UP000045978">
    <property type="component" value="Unassembled WGS sequence"/>
</dbReference>